<protein>
    <submittedName>
        <fullName evidence="1">Uncharacterized protein</fullName>
    </submittedName>
</protein>
<reference evidence="2" key="1">
    <citation type="submission" date="2017-01" db="EMBL/GenBank/DDBJ databases">
        <title>Comparative genomics of anhydrobiosis in the tardigrade Hypsibius dujardini.</title>
        <authorList>
            <person name="Yoshida Y."/>
            <person name="Koutsovoulos G."/>
            <person name="Laetsch D."/>
            <person name="Stevens L."/>
            <person name="Kumar S."/>
            <person name="Horikawa D."/>
            <person name="Ishino K."/>
            <person name="Komine S."/>
            <person name="Tomita M."/>
            <person name="Blaxter M."/>
            <person name="Arakawa K."/>
        </authorList>
    </citation>
    <scope>NUCLEOTIDE SEQUENCE [LARGE SCALE GENOMIC DNA]</scope>
    <source>
        <strain evidence="2">Z151</strain>
    </source>
</reference>
<evidence type="ECO:0000313" key="2">
    <source>
        <dbReference type="Proteomes" id="UP000192578"/>
    </source>
</evidence>
<organism evidence="1 2">
    <name type="scientific">Hypsibius exemplaris</name>
    <name type="common">Freshwater tardigrade</name>
    <dbReference type="NCBI Taxonomy" id="2072580"/>
    <lineage>
        <taxon>Eukaryota</taxon>
        <taxon>Metazoa</taxon>
        <taxon>Ecdysozoa</taxon>
        <taxon>Tardigrada</taxon>
        <taxon>Eutardigrada</taxon>
        <taxon>Parachela</taxon>
        <taxon>Hypsibioidea</taxon>
        <taxon>Hypsibiidae</taxon>
        <taxon>Hypsibius</taxon>
    </lineage>
</organism>
<name>A0A1W0WV79_HYPEX</name>
<dbReference type="AlphaFoldDB" id="A0A1W0WV79"/>
<accession>A0A1W0WV79</accession>
<keyword evidence="2" id="KW-1185">Reference proteome</keyword>
<comment type="caution">
    <text evidence="1">The sequence shown here is derived from an EMBL/GenBank/DDBJ whole genome shotgun (WGS) entry which is preliminary data.</text>
</comment>
<dbReference type="EMBL" id="MTYJ01000042">
    <property type="protein sequence ID" value="OQV19119.1"/>
    <property type="molecule type" value="Genomic_DNA"/>
</dbReference>
<dbReference type="Proteomes" id="UP000192578">
    <property type="component" value="Unassembled WGS sequence"/>
</dbReference>
<evidence type="ECO:0000313" key="1">
    <source>
        <dbReference type="EMBL" id="OQV19119.1"/>
    </source>
</evidence>
<proteinExistence type="predicted"/>
<gene>
    <name evidence="1" type="ORF">BV898_06758</name>
</gene>
<sequence>MLLDDLEGLHEQVLKDDSQRRKDAGSVVGRAILSSFEGTWVGTAVLRRLKQSLVLAYKIPLGESLFEPFIPITTAFCCCS</sequence>